<keyword evidence="3" id="KW-1185">Reference proteome</keyword>
<dbReference type="Proteomes" id="UP001595975">
    <property type="component" value="Unassembled WGS sequence"/>
</dbReference>
<gene>
    <name evidence="2" type="ORF">ACFP3U_32770</name>
</gene>
<dbReference type="RefSeq" id="WP_380229391.1">
    <property type="nucleotide sequence ID" value="NZ_JBHSOF010000065.1"/>
</dbReference>
<evidence type="ECO:0000313" key="3">
    <source>
        <dbReference type="Proteomes" id="UP001595975"/>
    </source>
</evidence>
<sequence>MNARIAALMVAAAGITAATALPASAVTVTAAGTTAGTTGAGAVSCTTVLNQPCVWQEKDGGGFVGIAQVSAEQNQLTVVKVEVRTQRAWGSPWVPAASATTITRGSAKAITPRVVTEDLKMICATAGPALEAAQQVTTCTYPF</sequence>
<evidence type="ECO:0000256" key="1">
    <source>
        <dbReference type="SAM" id="SignalP"/>
    </source>
</evidence>
<keyword evidence="1" id="KW-0732">Signal</keyword>
<evidence type="ECO:0000313" key="2">
    <source>
        <dbReference type="EMBL" id="MFC5667724.1"/>
    </source>
</evidence>
<name>A0ABW0XF65_9ACTN</name>
<proteinExistence type="predicted"/>
<comment type="caution">
    <text evidence="2">The sequence shown here is derived from an EMBL/GenBank/DDBJ whole genome shotgun (WGS) entry which is preliminary data.</text>
</comment>
<feature type="signal peptide" evidence="1">
    <location>
        <begin position="1"/>
        <end position="25"/>
    </location>
</feature>
<organism evidence="2 3">
    <name type="scientific">Kitasatospora misakiensis</name>
    <dbReference type="NCBI Taxonomy" id="67330"/>
    <lineage>
        <taxon>Bacteria</taxon>
        <taxon>Bacillati</taxon>
        <taxon>Actinomycetota</taxon>
        <taxon>Actinomycetes</taxon>
        <taxon>Kitasatosporales</taxon>
        <taxon>Streptomycetaceae</taxon>
        <taxon>Kitasatospora</taxon>
    </lineage>
</organism>
<reference evidence="3" key="1">
    <citation type="journal article" date="2019" name="Int. J. Syst. Evol. Microbiol.">
        <title>The Global Catalogue of Microorganisms (GCM) 10K type strain sequencing project: providing services to taxonomists for standard genome sequencing and annotation.</title>
        <authorList>
            <consortium name="The Broad Institute Genomics Platform"/>
            <consortium name="The Broad Institute Genome Sequencing Center for Infectious Disease"/>
            <person name="Wu L."/>
            <person name="Ma J."/>
        </authorList>
    </citation>
    <scope>NUCLEOTIDE SEQUENCE [LARGE SCALE GENOMIC DNA]</scope>
    <source>
        <strain evidence="3">CGMCC 4.1437</strain>
    </source>
</reference>
<evidence type="ECO:0008006" key="4">
    <source>
        <dbReference type="Google" id="ProtNLM"/>
    </source>
</evidence>
<accession>A0ABW0XF65</accession>
<feature type="chain" id="PRO_5046281301" description="Secreted protein" evidence="1">
    <location>
        <begin position="26"/>
        <end position="143"/>
    </location>
</feature>
<dbReference type="EMBL" id="JBHSOF010000065">
    <property type="protein sequence ID" value="MFC5667724.1"/>
    <property type="molecule type" value="Genomic_DNA"/>
</dbReference>
<protein>
    <recommendedName>
        <fullName evidence="4">Secreted protein</fullName>
    </recommendedName>
</protein>